<name>A0A9J6GT59_HAELO</name>
<sequence length="68" mass="7747">MKEVKKFVDYLNKEFEAVKLQNAALVANNQNLVETNVVLARKVPALQQCSKANHLEIRGVPVRKGEQW</sequence>
<comment type="caution">
    <text evidence="1">The sequence shown here is derived from an EMBL/GenBank/DDBJ whole genome shotgun (WGS) entry which is preliminary data.</text>
</comment>
<reference evidence="1 2" key="1">
    <citation type="journal article" date="2020" name="Cell">
        <title>Large-Scale Comparative Analyses of Tick Genomes Elucidate Their Genetic Diversity and Vector Capacities.</title>
        <authorList>
            <consortium name="Tick Genome and Microbiome Consortium (TIGMIC)"/>
            <person name="Jia N."/>
            <person name="Wang J."/>
            <person name="Shi W."/>
            <person name="Du L."/>
            <person name="Sun Y."/>
            <person name="Zhan W."/>
            <person name="Jiang J.F."/>
            <person name="Wang Q."/>
            <person name="Zhang B."/>
            <person name="Ji P."/>
            <person name="Bell-Sakyi L."/>
            <person name="Cui X.M."/>
            <person name="Yuan T.T."/>
            <person name="Jiang B.G."/>
            <person name="Yang W.F."/>
            <person name="Lam T.T."/>
            <person name="Chang Q.C."/>
            <person name="Ding S.J."/>
            <person name="Wang X.J."/>
            <person name="Zhu J.G."/>
            <person name="Ruan X.D."/>
            <person name="Zhao L."/>
            <person name="Wei J.T."/>
            <person name="Ye R.Z."/>
            <person name="Que T.C."/>
            <person name="Du C.H."/>
            <person name="Zhou Y.H."/>
            <person name="Cheng J.X."/>
            <person name="Dai P.F."/>
            <person name="Guo W.B."/>
            <person name="Han X.H."/>
            <person name="Huang E.J."/>
            <person name="Li L.F."/>
            <person name="Wei W."/>
            <person name="Gao Y.C."/>
            <person name="Liu J.Z."/>
            <person name="Shao H.Z."/>
            <person name="Wang X."/>
            <person name="Wang C.C."/>
            <person name="Yang T.C."/>
            <person name="Huo Q.B."/>
            <person name="Li W."/>
            <person name="Chen H.Y."/>
            <person name="Chen S.E."/>
            <person name="Zhou L.G."/>
            <person name="Ni X.B."/>
            <person name="Tian J.H."/>
            <person name="Sheng Y."/>
            <person name="Liu T."/>
            <person name="Pan Y.S."/>
            <person name="Xia L.Y."/>
            <person name="Li J."/>
            <person name="Zhao F."/>
            <person name="Cao W.C."/>
        </authorList>
    </citation>
    <scope>NUCLEOTIDE SEQUENCE [LARGE SCALE GENOMIC DNA]</scope>
    <source>
        <strain evidence="1">HaeL-2018</strain>
    </source>
</reference>
<dbReference type="AlphaFoldDB" id="A0A9J6GT59"/>
<keyword evidence="2" id="KW-1185">Reference proteome</keyword>
<evidence type="ECO:0000313" key="2">
    <source>
        <dbReference type="Proteomes" id="UP000821853"/>
    </source>
</evidence>
<accession>A0A9J6GT59</accession>
<evidence type="ECO:0000313" key="1">
    <source>
        <dbReference type="EMBL" id="KAH9378693.1"/>
    </source>
</evidence>
<organism evidence="1 2">
    <name type="scientific">Haemaphysalis longicornis</name>
    <name type="common">Bush tick</name>
    <dbReference type="NCBI Taxonomy" id="44386"/>
    <lineage>
        <taxon>Eukaryota</taxon>
        <taxon>Metazoa</taxon>
        <taxon>Ecdysozoa</taxon>
        <taxon>Arthropoda</taxon>
        <taxon>Chelicerata</taxon>
        <taxon>Arachnida</taxon>
        <taxon>Acari</taxon>
        <taxon>Parasitiformes</taxon>
        <taxon>Ixodida</taxon>
        <taxon>Ixodoidea</taxon>
        <taxon>Ixodidae</taxon>
        <taxon>Haemaphysalinae</taxon>
        <taxon>Haemaphysalis</taxon>
    </lineage>
</organism>
<proteinExistence type="predicted"/>
<protein>
    <submittedName>
        <fullName evidence="1">Uncharacterized protein</fullName>
    </submittedName>
</protein>
<dbReference type="EMBL" id="JABSTR010000009">
    <property type="protein sequence ID" value="KAH9378693.1"/>
    <property type="molecule type" value="Genomic_DNA"/>
</dbReference>
<dbReference type="Proteomes" id="UP000821853">
    <property type="component" value="Unassembled WGS sequence"/>
</dbReference>
<dbReference type="VEuPathDB" id="VectorBase:HLOH_045583"/>
<gene>
    <name evidence="1" type="ORF">HPB48_004208</name>
</gene>